<dbReference type="PANTHER" id="PTHR11358">
    <property type="entry name" value="ARGINASE/AGMATINASE"/>
    <property type="match status" value="1"/>
</dbReference>
<evidence type="ECO:0000256" key="1">
    <source>
        <dbReference type="ARBA" id="ARBA00009227"/>
    </source>
</evidence>
<name>A0A381SSS0_9ZZZZ</name>
<dbReference type="GO" id="GO:0008783">
    <property type="term" value="F:agmatinase activity"/>
    <property type="evidence" value="ECO:0007669"/>
    <property type="project" value="TreeGrafter"/>
</dbReference>
<dbReference type="GO" id="GO:0046872">
    <property type="term" value="F:metal ion binding"/>
    <property type="evidence" value="ECO:0007669"/>
    <property type="project" value="UniProtKB-KW"/>
</dbReference>
<evidence type="ECO:0000313" key="4">
    <source>
        <dbReference type="EMBL" id="SVA06454.1"/>
    </source>
</evidence>
<dbReference type="PROSITE" id="PS01053">
    <property type="entry name" value="ARGINASE_1"/>
    <property type="match status" value="1"/>
</dbReference>
<dbReference type="InterPro" id="IPR006035">
    <property type="entry name" value="Ureohydrolase"/>
</dbReference>
<dbReference type="CDD" id="cd11592">
    <property type="entry name" value="Agmatinase_PAH"/>
    <property type="match status" value="1"/>
</dbReference>
<organism evidence="4">
    <name type="scientific">marine metagenome</name>
    <dbReference type="NCBI Taxonomy" id="408172"/>
    <lineage>
        <taxon>unclassified sequences</taxon>
        <taxon>metagenomes</taxon>
        <taxon>ecological metagenomes</taxon>
    </lineage>
</organism>
<dbReference type="Gene3D" id="3.40.800.10">
    <property type="entry name" value="Ureohydrolase domain"/>
    <property type="match status" value="1"/>
</dbReference>
<protein>
    <recommendedName>
        <fullName evidence="5">Agmatinase</fullName>
    </recommendedName>
</protein>
<keyword evidence="2" id="KW-0479">Metal-binding</keyword>
<reference evidence="4" key="1">
    <citation type="submission" date="2018-05" db="EMBL/GenBank/DDBJ databases">
        <authorList>
            <person name="Lanie J.A."/>
            <person name="Ng W.-L."/>
            <person name="Kazmierczak K.M."/>
            <person name="Andrzejewski T.M."/>
            <person name="Davidsen T.M."/>
            <person name="Wayne K.J."/>
            <person name="Tettelin H."/>
            <person name="Glass J.I."/>
            <person name="Rusch D."/>
            <person name="Podicherti R."/>
            <person name="Tsui H.-C.T."/>
            <person name="Winkler M.E."/>
        </authorList>
    </citation>
    <scope>NUCLEOTIDE SEQUENCE</scope>
</reference>
<accession>A0A381SSS0</accession>
<keyword evidence="3" id="KW-0378">Hydrolase</keyword>
<dbReference type="SUPFAM" id="SSF52768">
    <property type="entry name" value="Arginase/deacetylase"/>
    <property type="match status" value="1"/>
</dbReference>
<dbReference type="EMBL" id="UINC01003453">
    <property type="protein sequence ID" value="SVA06454.1"/>
    <property type="molecule type" value="Genomic_DNA"/>
</dbReference>
<dbReference type="PROSITE" id="PS51409">
    <property type="entry name" value="ARGINASE_2"/>
    <property type="match status" value="1"/>
</dbReference>
<dbReference type="InterPro" id="IPR023696">
    <property type="entry name" value="Ureohydrolase_dom_sf"/>
</dbReference>
<evidence type="ECO:0000256" key="3">
    <source>
        <dbReference type="ARBA" id="ARBA00022801"/>
    </source>
</evidence>
<dbReference type="PANTHER" id="PTHR11358:SF26">
    <property type="entry name" value="GUANIDINO ACID HYDROLASE, MITOCHONDRIAL"/>
    <property type="match status" value="1"/>
</dbReference>
<dbReference type="GO" id="GO:0033389">
    <property type="term" value="P:putrescine biosynthetic process from arginine, via agmatine"/>
    <property type="evidence" value="ECO:0007669"/>
    <property type="project" value="TreeGrafter"/>
</dbReference>
<evidence type="ECO:0000256" key="2">
    <source>
        <dbReference type="ARBA" id="ARBA00022723"/>
    </source>
</evidence>
<dbReference type="InterPro" id="IPR005925">
    <property type="entry name" value="Agmatinase-rel"/>
</dbReference>
<dbReference type="InterPro" id="IPR020855">
    <property type="entry name" value="Ureohydrolase_Mn_BS"/>
</dbReference>
<dbReference type="NCBIfam" id="TIGR01230">
    <property type="entry name" value="agmatinase"/>
    <property type="match status" value="1"/>
</dbReference>
<sequence length="320" mass="35293">MTKKKKYQPLDAMDYPRFEGIRTFMRLPHIEVLDDADFAIIGAPFDTGGTFRVGARFGPAGIRDNSLLLRPYNPAQQIGIFDYCSGIDYGDIPVVPGYIQESHKKIEVGARAIFDSRTIPIFMGGDHSVSLPILRAIKQKFGPVALIHFDAHCDLWHGYFNEKDTHGTPFRRALEENLIDSARSSQIGLRGPLYDEGDHQMPTEAGLMAITGPELHRMGIDKAISKIKARVGRGPAYLTFDIDFVDPAYAPGTGTPEAGGFTGYDSISLVRGLTDIDFIGYDMVEVMPAYDPANVTCLLAANIIYEFISLIALQKRGNSN</sequence>
<dbReference type="Pfam" id="PF00491">
    <property type="entry name" value="Arginase"/>
    <property type="match status" value="1"/>
</dbReference>
<dbReference type="PIRSF" id="PIRSF036979">
    <property type="entry name" value="Arginase"/>
    <property type="match status" value="1"/>
</dbReference>
<gene>
    <name evidence="4" type="ORF">METZ01_LOCUS59308</name>
</gene>
<comment type="similarity">
    <text evidence="1">Belongs to the arginase family. Agmatinase subfamily.</text>
</comment>
<proteinExistence type="inferred from homology"/>
<dbReference type="AlphaFoldDB" id="A0A381SSS0"/>
<evidence type="ECO:0008006" key="5">
    <source>
        <dbReference type="Google" id="ProtNLM"/>
    </source>
</evidence>
<dbReference type="PRINTS" id="PR00116">
    <property type="entry name" value="ARGINASE"/>
</dbReference>